<evidence type="ECO:0000256" key="7">
    <source>
        <dbReference type="ARBA" id="ARBA00023170"/>
    </source>
</evidence>
<evidence type="ECO:0000256" key="3">
    <source>
        <dbReference type="ARBA" id="ARBA00022692"/>
    </source>
</evidence>
<feature type="transmembrane region" description="Helical" evidence="9">
    <location>
        <begin position="216"/>
        <end position="236"/>
    </location>
</feature>
<organism evidence="11 12">
    <name type="scientific">Pogona vitticeps</name>
    <name type="common">central bearded dragon</name>
    <dbReference type="NCBI Taxonomy" id="103695"/>
    <lineage>
        <taxon>Eukaryota</taxon>
        <taxon>Metazoa</taxon>
        <taxon>Chordata</taxon>
        <taxon>Craniata</taxon>
        <taxon>Vertebrata</taxon>
        <taxon>Euteleostomi</taxon>
        <taxon>Lepidosauria</taxon>
        <taxon>Squamata</taxon>
        <taxon>Bifurcata</taxon>
        <taxon>Unidentata</taxon>
        <taxon>Episquamata</taxon>
        <taxon>Toxicofera</taxon>
        <taxon>Iguania</taxon>
        <taxon>Acrodonta</taxon>
        <taxon>Agamidae</taxon>
        <taxon>Amphibolurinae</taxon>
        <taxon>Pogona</taxon>
    </lineage>
</organism>
<dbReference type="PROSITE" id="PS00237">
    <property type="entry name" value="G_PROTEIN_RECEP_F1_1"/>
    <property type="match status" value="1"/>
</dbReference>
<feature type="transmembrane region" description="Helical" evidence="9">
    <location>
        <begin position="188"/>
        <end position="204"/>
    </location>
</feature>
<evidence type="ECO:0000313" key="12">
    <source>
        <dbReference type="RefSeq" id="XP_072858114.1"/>
    </source>
</evidence>
<reference evidence="11" key="1">
    <citation type="submission" date="2025-05" db="UniProtKB">
        <authorList>
            <consortium name="RefSeq"/>
        </authorList>
    </citation>
    <scope>NUCLEOTIDE SEQUENCE [LARGE SCALE GENOMIC DNA]</scope>
</reference>
<dbReference type="InterPro" id="IPR017452">
    <property type="entry name" value="GPCR_Rhodpsn_7TM"/>
</dbReference>
<keyword evidence="11" id="KW-1185">Reference proteome</keyword>
<dbReference type="InterPro" id="IPR019430">
    <property type="entry name" value="7TM_GPCR_serpentine_rcpt_Srx"/>
</dbReference>
<dbReference type="GeneID" id="110087870"/>
<keyword evidence="3 9" id="KW-0812">Transmembrane</keyword>
<dbReference type="InterPro" id="IPR000276">
    <property type="entry name" value="GPCR_Rhodpsn"/>
</dbReference>
<feature type="transmembrane region" description="Helical" evidence="9">
    <location>
        <begin position="6"/>
        <end position="24"/>
    </location>
</feature>
<evidence type="ECO:0000256" key="1">
    <source>
        <dbReference type="ARBA" id="ARBA00004651"/>
    </source>
</evidence>
<evidence type="ECO:0000256" key="5">
    <source>
        <dbReference type="ARBA" id="ARBA00023040"/>
    </source>
</evidence>
<keyword evidence="4 9" id="KW-1133">Transmembrane helix</keyword>
<dbReference type="PANTHER" id="PTHR11334:SF29">
    <property type="entry name" value="MAS-RELATED G-PROTEIN COUPLED RECEPTOR MEMBER X2"/>
    <property type="match status" value="1"/>
</dbReference>
<evidence type="ECO:0000256" key="8">
    <source>
        <dbReference type="ARBA" id="ARBA00023224"/>
    </source>
</evidence>
<feature type="transmembrane region" description="Helical" evidence="9">
    <location>
        <begin position="153"/>
        <end position="176"/>
    </location>
</feature>
<feature type="transmembrane region" description="Helical" evidence="9">
    <location>
        <begin position="77"/>
        <end position="99"/>
    </location>
</feature>
<keyword evidence="7" id="KW-0675">Receptor</keyword>
<protein>
    <submittedName>
        <fullName evidence="12">Proto-oncogene Mas-like</fullName>
    </submittedName>
</protein>
<dbReference type="Proteomes" id="UP001652642">
    <property type="component" value="Chromosome 1"/>
</dbReference>
<proteinExistence type="predicted"/>
<feature type="domain" description="G-protein coupled receptors family 1 profile" evidence="10">
    <location>
        <begin position="15"/>
        <end position="244"/>
    </location>
</feature>
<dbReference type="SUPFAM" id="SSF81321">
    <property type="entry name" value="Family A G protein-coupled receptor-like"/>
    <property type="match status" value="1"/>
</dbReference>
<comment type="subcellular location">
    <subcellularLocation>
        <location evidence="1">Cell membrane</location>
        <topology evidence="1">Multi-pass membrane protein</topology>
    </subcellularLocation>
</comment>
<evidence type="ECO:0000256" key="9">
    <source>
        <dbReference type="SAM" id="Phobius"/>
    </source>
</evidence>
<keyword evidence="6 9" id="KW-0472">Membrane</keyword>
<evidence type="ECO:0000256" key="6">
    <source>
        <dbReference type="ARBA" id="ARBA00023136"/>
    </source>
</evidence>
<dbReference type="PRINTS" id="PR02108">
    <property type="entry name" value="MRGPCRFAMILY"/>
</dbReference>
<dbReference type="PANTHER" id="PTHR11334">
    <property type="entry name" value="MAS-RELATED G-PROTEIN COUPLED RECEPTOR"/>
    <property type="match status" value="1"/>
</dbReference>
<dbReference type="RefSeq" id="XP_072858114.1">
    <property type="nucleotide sequence ID" value="XM_073002013.1"/>
</dbReference>
<evidence type="ECO:0000313" key="11">
    <source>
        <dbReference type="Proteomes" id="UP001652642"/>
    </source>
</evidence>
<dbReference type="Gene3D" id="1.20.1070.10">
    <property type="entry name" value="Rhodopsin 7-helix transmembrane proteins"/>
    <property type="match status" value="1"/>
</dbReference>
<evidence type="ECO:0000259" key="10">
    <source>
        <dbReference type="PROSITE" id="PS50262"/>
    </source>
</evidence>
<reference evidence="12" key="2">
    <citation type="submission" date="2025-08" db="UniProtKB">
        <authorList>
            <consortium name="RefSeq"/>
        </authorList>
    </citation>
    <scope>IDENTIFICATION</scope>
</reference>
<dbReference type="PROSITE" id="PS50262">
    <property type="entry name" value="G_PROTEIN_RECEP_F1_2"/>
    <property type="match status" value="1"/>
</dbReference>
<gene>
    <name evidence="12" type="primary">LOC110087870</name>
</gene>
<feature type="transmembrane region" description="Helical" evidence="9">
    <location>
        <begin position="111"/>
        <end position="133"/>
    </location>
</feature>
<keyword evidence="5" id="KW-0297">G-protein coupled receptor</keyword>
<dbReference type="InterPro" id="IPR026234">
    <property type="entry name" value="MRGPCRFAMILY"/>
</dbReference>
<feature type="transmembrane region" description="Helical" evidence="9">
    <location>
        <begin position="36"/>
        <end position="57"/>
    </location>
</feature>
<evidence type="ECO:0000256" key="4">
    <source>
        <dbReference type="ARBA" id="ARBA00022989"/>
    </source>
</evidence>
<keyword evidence="8" id="KW-0807">Transducer</keyword>
<sequence>MIILAIPICILGLFANAMVFYFLCSKVKKTKFTVYFMNMIFADIIVLLYQYTYFMLFLKPTEVTASVSNFLELTYMLAYNSGLYVLTALCAERCVLVFFPIWYRSHRPKHFSFLVCALSWIFSALVSIMEYFTCYPRFYAYLDEDSYGCYFQTIFQIIIFLIFVPIMAISTLAIFIRMKQKVRQGPPAPIDVTITAVVIFFLIFDSSVRVYNFLEYWYDALGVPLFTISVLFDAIARGIDPFLFFFVGYCSERECDPLEVFVERSLQDERNRVEGT</sequence>
<keyword evidence="2" id="KW-1003">Cell membrane</keyword>
<evidence type="ECO:0000256" key="2">
    <source>
        <dbReference type="ARBA" id="ARBA00022475"/>
    </source>
</evidence>
<dbReference type="Pfam" id="PF10328">
    <property type="entry name" value="7TM_GPCR_Srx"/>
    <property type="match status" value="1"/>
</dbReference>
<name>A0ABM5GKD2_9SAUR</name>
<accession>A0ABM5GKD2</accession>